<dbReference type="InterPro" id="IPR006162">
    <property type="entry name" value="Ppantetheine_attach_site"/>
</dbReference>
<proteinExistence type="predicted"/>
<dbReference type="GO" id="GO:0044550">
    <property type="term" value="P:secondary metabolite biosynthetic process"/>
    <property type="evidence" value="ECO:0007669"/>
    <property type="project" value="TreeGrafter"/>
</dbReference>
<dbReference type="Gene3D" id="3.30.300.30">
    <property type="match status" value="1"/>
</dbReference>
<evidence type="ECO:0000256" key="1">
    <source>
        <dbReference type="ARBA" id="ARBA00022450"/>
    </source>
</evidence>
<dbReference type="PROSITE" id="PS50075">
    <property type="entry name" value="CARRIER"/>
    <property type="match status" value="1"/>
</dbReference>
<dbReference type="GO" id="GO:0031177">
    <property type="term" value="F:phosphopantetheine binding"/>
    <property type="evidence" value="ECO:0007669"/>
    <property type="project" value="TreeGrafter"/>
</dbReference>
<dbReference type="CDD" id="cd05930">
    <property type="entry name" value="A_NRPS"/>
    <property type="match status" value="1"/>
</dbReference>
<dbReference type="OrthoDB" id="2472181at2"/>
<gene>
    <name evidence="4" type="ORF">SAMN04489727_4129</name>
</gene>
<dbReference type="RefSeq" id="WP_091309752.1">
    <property type="nucleotide sequence ID" value="NZ_FNSO01000004.1"/>
</dbReference>
<dbReference type="InterPro" id="IPR045851">
    <property type="entry name" value="AMP-bd_C_sf"/>
</dbReference>
<dbReference type="NCBIfam" id="TIGR01733">
    <property type="entry name" value="AA-adenyl-dom"/>
    <property type="match status" value="1"/>
</dbReference>
<dbReference type="InterPro" id="IPR020845">
    <property type="entry name" value="AMP-binding_CS"/>
</dbReference>
<accession>A0A1H4TC42</accession>
<reference evidence="5" key="1">
    <citation type="submission" date="2016-10" db="EMBL/GenBank/DDBJ databases">
        <authorList>
            <person name="Varghese N."/>
            <person name="Submissions S."/>
        </authorList>
    </citation>
    <scope>NUCLEOTIDE SEQUENCE [LARGE SCALE GENOMIC DNA]</scope>
    <source>
        <strain evidence="5">DSM 44544</strain>
    </source>
</reference>
<evidence type="ECO:0000259" key="3">
    <source>
        <dbReference type="PROSITE" id="PS50075"/>
    </source>
</evidence>
<dbReference type="GO" id="GO:0043041">
    <property type="term" value="P:amino acid activation for nonribosomal peptide biosynthetic process"/>
    <property type="evidence" value="ECO:0007669"/>
    <property type="project" value="TreeGrafter"/>
</dbReference>
<evidence type="ECO:0000313" key="5">
    <source>
        <dbReference type="Proteomes" id="UP000199622"/>
    </source>
</evidence>
<organism evidence="4 5">
    <name type="scientific">Amycolatopsis tolypomycina</name>
    <dbReference type="NCBI Taxonomy" id="208445"/>
    <lineage>
        <taxon>Bacteria</taxon>
        <taxon>Bacillati</taxon>
        <taxon>Actinomycetota</taxon>
        <taxon>Actinomycetes</taxon>
        <taxon>Pseudonocardiales</taxon>
        <taxon>Pseudonocardiaceae</taxon>
        <taxon>Amycolatopsis</taxon>
    </lineage>
</organism>
<dbReference type="EMBL" id="FNSO01000004">
    <property type="protein sequence ID" value="SEC54083.1"/>
    <property type="molecule type" value="Genomic_DNA"/>
</dbReference>
<dbReference type="InterPro" id="IPR036736">
    <property type="entry name" value="ACP-like_sf"/>
</dbReference>
<dbReference type="PROSITE" id="PS00012">
    <property type="entry name" value="PHOSPHOPANTETHEINE"/>
    <property type="match status" value="1"/>
</dbReference>
<dbReference type="InterPro" id="IPR025110">
    <property type="entry name" value="AMP-bd_C"/>
</dbReference>
<dbReference type="PANTHER" id="PTHR45527">
    <property type="entry name" value="NONRIBOSOMAL PEPTIDE SYNTHETASE"/>
    <property type="match status" value="1"/>
</dbReference>
<dbReference type="SUPFAM" id="SSF47336">
    <property type="entry name" value="ACP-like"/>
    <property type="match status" value="1"/>
</dbReference>
<keyword evidence="1" id="KW-0596">Phosphopantetheine</keyword>
<dbReference type="Gene3D" id="3.40.50.980">
    <property type="match status" value="2"/>
</dbReference>
<dbReference type="STRING" id="208445.SAMN04489727_4129"/>
<keyword evidence="2" id="KW-0597">Phosphoprotein</keyword>
<evidence type="ECO:0000313" key="4">
    <source>
        <dbReference type="EMBL" id="SEC54083.1"/>
    </source>
</evidence>
<name>A0A1H4TC42_9PSEU</name>
<dbReference type="PROSITE" id="PS00455">
    <property type="entry name" value="AMP_BINDING"/>
    <property type="match status" value="1"/>
</dbReference>
<dbReference type="AlphaFoldDB" id="A0A1H4TC42"/>
<dbReference type="Proteomes" id="UP000199622">
    <property type="component" value="Unassembled WGS sequence"/>
</dbReference>
<sequence length="997" mass="105925">MSQHTLTEPAPATGFRRPIAPSEWFFLGHPAELAATLQIVVEGTGTLGAGELREAVAVASAACPGSRLVPDGRTWADSGVTPRVRVVDGRGLGAAGVLALPELQAPITGEPRCEVVLVEGDPISVAFRADHAVMDAKGALTWALDVFRVLRGELPLGAPDPVSDRDVFADLPEAEELVTPGYTQAPVLDGCEPTDHTRFVAGRRSIQGSHPALVAKLATLLTREDAPSLFYIPVDLRHRRPGVRSTANFSSGFYLQVEAGEDAGSVHERLLRELADGAAVRKAPPTGLLDMPLSQVAEAMTTIDRRSRERDAYPSDAVLAHVGRVELDLLHTPGFTAHSLYPLARPCPGGAPELNVVEVGGRTEITLAWWAGARTAGRIEALLDRIAEELSPAADRYRAANETAVEPSTSDDIVRRFLHQAAETPDALALDAPGEKLTYAELAHRSGVVAATLRELGAGPETLVGLLSDRSVAAVVAIWGVLRAGAAYLPLDPVNPDARIAGLLADSGAPICLVERPSRERDCLPPDCVKLVIEDLDFAAEPAVPEPAIPDDRLAYVIYTSGSTGKPKGVEITHGCLRHYVAWAVREFELDHRTRLPLLASIAFDVSVNTLLPPLMAGGAIVVRPGEITPGLLHELLTSSGATMLSLTPSHLALINHLGLRPTGFRKVVTMGELLTTSVAREAQEVFGPDCAIVNSYGPTETTIVMTLHPFDAATDTRGSVPIGVPTDNSTVFLLDAHGRFAPAGTTGEVCIGGAQLARGYLGRPDITRQKFVRLADGTRVYRSGDLARLLPTGELEFLARTDDQVKVLGHRIEPAEIVRTLEGHPAVARAVVVPRGTGEQKALCAYVVARHEVTTEELHRHLAGLLPKYLIPAATVFVTDIPQTVNGKVDVRALPEPFPAGSGPVAQENRDAVTEQVAAIWAELLDVSPDHIAADADFHELGGNSLLFLAMVAAVTRTVVGESGSEAFNAQLGRLVHEPTLKSVAETAREAAMTTA</sequence>
<dbReference type="InterPro" id="IPR000873">
    <property type="entry name" value="AMP-dep_synth/lig_dom"/>
</dbReference>
<dbReference type="GO" id="GO:0005737">
    <property type="term" value="C:cytoplasm"/>
    <property type="evidence" value="ECO:0007669"/>
    <property type="project" value="TreeGrafter"/>
</dbReference>
<dbReference type="Gene3D" id="1.10.1200.10">
    <property type="entry name" value="ACP-like"/>
    <property type="match status" value="1"/>
</dbReference>
<dbReference type="Pfam" id="PF00501">
    <property type="entry name" value="AMP-binding"/>
    <property type="match status" value="1"/>
</dbReference>
<dbReference type="Pfam" id="PF13193">
    <property type="entry name" value="AMP-binding_C"/>
    <property type="match status" value="1"/>
</dbReference>
<evidence type="ECO:0000256" key="2">
    <source>
        <dbReference type="ARBA" id="ARBA00022553"/>
    </source>
</evidence>
<feature type="domain" description="Carrier" evidence="3">
    <location>
        <begin position="909"/>
        <end position="993"/>
    </location>
</feature>
<dbReference type="InterPro" id="IPR009081">
    <property type="entry name" value="PP-bd_ACP"/>
</dbReference>
<protein>
    <submittedName>
        <fullName evidence="4">Amino acid adenylation domain-containing protein</fullName>
    </submittedName>
</protein>
<dbReference type="Gene3D" id="2.30.38.10">
    <property type="entry name" value="Luciferase, Domain 3"/>
    <property type="match status" value="1"/>
</dbReference>
<dbReference type="InterPro" id="IPR010071">
    <property type="entry name" value="AA_adenyl_dom"/>
</dbReference>
<dbReference type="PANTHER" id="PTHR45527:SF1">
    <property type="entry name" value="FATTY ACID SYNTHASE"/>
    <property type="match status" value="1"/>
</dbReference>
<dbReference type="Pfam" id="PF00550">
    <property type="entry name" value="PP-binding"/>
    <property type="match status" value="1"/>
</dbReference>
<dbReference type="SUPFAM" id="SSF56801">
    <property type="entry name" value="Acetyl-CoA synthetase-like"/>
    <property type="match status" value="1"/>
</dbReference>
<keyword evidence="5" id="KW-1185">Reference proteome</keyword>